<comment type="caution">
    <text evidence="1">The sequence shown here is derived from an EMBL/GenBank/DDBJ whole genome shotgun (WGS) entry which is preliminary data.</text>
</comment>
<keyword evidence="2" id="KW-1185">Reference proteome</keyword>
<accession>A0ACC5X150</accession>
<dbReference type="EMBL" id="CM040466">
    <property type="protein sequence ID" value="MCI4384974.1"/>
    <property type="molecule type" value="Genomic_DNA"/>
</dbReference>
<reference evidence="1 2" key="1">
    <citation type="journal article" date="2022" name="bioRxiv">
        <title>An ancient truncated duplication of the anti-Mullerian hormone receptor type 2 gene is a potential conserved master sex determinant in the Pangasiidae catfish family.</title>
        <authorList>
            <person name="Wen M."/>
            <person name="Pan Q."/>
            <person name="Jouanno E."/>
            <person name="Montfort J."/>
            <person name="Zahm M."/>
            <person name="Cabau C."/>
            <person name="Klopp C."/>
            <person name="Iampietro C."/>
            <person name="Roques C."/>
            <person name="Bouchez O."/>
            <person name="Castinel A."/>
            <person name="Donnadieu C."/>
            <person name="Parrinello H."/>
            <person name="Poncet C."/>
            <person name="Belmonte E."/>
            <person name="Gautier V."/>
            <person name="Avarre J.-C."/>
            <person name="Dugue R."/>
            <person name="Gustiano R."/>
            <person name="Ha T.T.T."/>
            <person name="Campet M."/>
            <person name="Sriphairoj K."/>
            <person name="Ribolli J."/>
            <person name="de Almeida F.L."/>
            <person name="Desvignes T."/>
            <person name="Postlethwait J.H."/>
            <person name="Bucao C.F."/>
            <person name="Robinson-Rechavi M."/>
            <person name="Bobe J."/>
            <person name="Herpin A."/>
            <person name="Guiguen Y."/>
        </authorList>
    </citation>
    <scope>NUCLEOTIDE SEQUENCE [LARGE SCALE GENOMIC DNA]</scope>
    <source>
        <strain evidence="1">YG-Dec2019</strain>
    </source>
</reference>
<organism evidence="1 2">
    <name type="scientific">Pangasianodon gigas</name>
    <name type="common">Mekong giant catfish</name>
    <name type="synonym">Pangasius gigas</name>
    <dbReference type="NCBI Taxonomy" id="30993"/>
    <lineage>
        <taxon>Eukaryota</taxon>
        <taxon>Metazoa</taxon>
        <taxon>Chordata</taxon>
        <taxon>Craniata</taxon>
        <taxon>Vertebrata</taxon>
        <taxon>Euteleostomi</taxon>
        <taxon>Actinopterygii</taxon>
        <taxon>Neopterygii</taxon>
        <taxon>Teleostei</taxon>
        <taxon>Ostariophysi</taxon>
        <taxon>Siluriformes</taxon>
        <taxon>Pangasiidae</taxon>
        <taxon>Pangasianodon</taxon>
    </lineage>
</organism>
<sequence>MKMDDMSLSGLDNTKLEALAHDIYSDLVEDACLGLCFEVHRAVKQGYFFLDETDQESMKDFEIVDQPGLDIFGQVYNQWKNKECVCPNCNRSIAASRFAPHLEKCLGMGRNSSRIASRRIASSNNTSKSESDQEDNDDINDNDWSYGSEKKPKKRKSDKNPNSPRRSKSLKHKNGELSSSVNPDLYKYNYSSGISYETLGPEELRFLLTTQCGVVSEHTKKMCTRSQRCPQHTDEQRRAVRVFLLGPSASTLPDPESVLENDGYDTPDGQLIMPRLQWDGSSDISPSDSASSKASTNNSDSKRPKKKKKPSSLLVSSAGVCEREKGVERGERERGGGGSSSSVSGLGGAGTSSSNSQSALALSNRKKRPRPPPPPAPNIYDDLN</sequence>
<proteinExistence type="predicted"/>
<protein>
    <submittedName>
        <fullName evidence="1">Uncharacterized protein</fullName>
    </submittedName>
</protein>
<gene>
    <name evidence="1" type="ORF">PGIGA_G00045050</name>
</gene>
<dbReference type="Proteomes" id="UP000829447">
    <property type="component" value="Linkage Group LG13"/>
</dbReference>
<evidence type="ECO:0000313" key="2">
    <source>
        <dbReference type="Proteomes" id="UP000829447"/>
    </source>
</evidence>
<evidence type="ECO:0000313" key="1">
    <source>
        <dbReference type="EMBL" id="MCI4384974.1"/>
    </source>
</evidence>
<name>A0ACC5X150_PANGG</name>